<dbReference type="PANTHER" id="PTHR34239">
    <property type="entry name" value="APPLE DOMAIN-CONTAINING PROTEIN"/>
    <property type="match status" value="1"/>
</dbReference>
<dbReference type="Proteomes" id="UP001159405">
    <property type="component" value="Unassembled WGS sequence"/>
</dbReference>
<dbReference type="PANTHER" id="PTHR34239:SF2">
    <property type="entry name" value="TRANSPOSABLE ELEMENT P TRANSPOSASE_THAP9 CONSERVED DOMAIN-CONTAINING PROTEIN"/>
    <property type="match status" value="1"/>
</dbReference>
<comment type="caution">
    <text evidence="1">The sequence shown here is derived from an EMBL/GenBank/DDBJ whole genome shotgun (WGS) entry which is preliminary data.</text>
</comment>
<organism evidence="1 2">
    <name type="scientific">Porites lobata</name>
    <dbReference type="NCBI Taxonomy" id="104759"/>
    <lineage>
        <taxon>Eukaryota</taxon>
        <taxon>Metazoa</taxon>
        <taxon>Cnidaria</taxon>
        <taxon>Anthozoa</taxon>
        <taxon>Hexacorallia</taxon>
        <taxon>Scleractinia</taxon>
        <taxon>Fungiina</taxon>
        <taxon>Poritidae</taxon>
        <taxon>Porites</taxon>
    </lineage>
</organism>
<evidence type="ECO:0000313" key="1">
    <source>
        <dbReference type="EMBL" id="CAH3163500.1"/>
    </source>
</evidence>
<keyword evidence="2" id="KW-1185">Reference proteome</keyword>
<evidence type="ECO:0000313" key="2">
    <source>
        <dbReference type="Proteomes" id="UP001159405"/>
    </source>
</evidence>
<proteinExistence type="predicted"/>
<sequence length="71" mass="8151">MIQLSRRHSLCSFLLVSANRELNLKRRDLICPDPNKQYAPLCNPSTVVSTFLFGDDLNKEVEELTKSQTQQ</sequence>
<protein>
    <submittedName>
        <fullName evidence="1">Uncharacterized protein</fullName>
    </submittedName>
</protein>
<reference evidence="1 2" key="1">
    <citation type="submission" date="2022-05" db="EMBL/GenBank/DDBJ databases">
        <authorList>
            <consortium name="Genoscope - CEA"/>
            <person name="William W."/>
        </authorList>
    </citation>
    <scope>NUCLEOTIDE SEQUENCE [LARGE SCALE GENOMIC DNA]</scope>
</reference>
<dbReference type="EMBL" id="CALNXK010000126">
    <property type="protein sequence ID" value="CAH3163500.1"/>
    <property type="molecule type" value="Genomic_DNA"/>
</dbReference>
<accession>A0ABN8QK41</accession>
<name>A0ABN8QK41_9CNID</name>
<gene>
    <name evidence="1" type="ORF">PLOB_00005851</name>
</gene>